<keyword evidence="5 10" id="KW-0812">Transmembrane</keyword>
<evidence type="ECO:0000256" key="3">
    <source>
        <dbReference type="ARBA" id="ARBA00022448"/>
    </source>
</evidence>
<protein>
    <recommendedName>
        <fullName evidence="9">Arginine-ornithine antiporter</fullName>
    </recommendedName>
</protein>
<feature type="transmembrane region" description="Helical" evidence="10">
    <location>
        <begin position="332"/>
        <end position="350"/>
    </location>
</feature>
<keyword evidence="8 10" id="KW-0472">Membrane</keyword>
<keyword evidence="12" id="KW-1185">Reference proteome</keyword>
<evidence type="ECO:0000256" key="5">
    <source>
        <dbReference type="ARBA" id="ARBA00022692"/>
    </source>
</evidence>
<keyword evidence="3" id="KW-0813">Transport</keyword>
<feature type="transmembrane region" description="Helical" evidence="10">
    <location>
        <begin position="122"/>
        <end position="142"/>
    </location>
</feature>
<evidence type="ECO:0000256" key="9">
    <source>
        <dbReference type="NCBIfam" id="TIGR03810"/>
    </source>
</evidence>
<dbReference type="EMBL" id="CP009933">
    <property type="protein sequence ID" value="AKA70114.1"/>
    <property type="molecule type" value="Genomic_DNA"/>
</dbReference>
<feature type="transmembrane region" description="Helical" evidence="10">
    <location>
        <begin position="356"/>
        <end position="377"/>
    </location>
</feature>
<evidence type="ECO:0000256" key="10">
    <source>
        <dbReference type="SAM" id="Phobius"/>
    </source>
</evidence>
<dbReference type="GO" id="GO:0005886">
    <property type="term" value="C:plasma membrane"/>
    <property type="evidence" value="ECO:0007669"/>
    <property type="project" value="UniProtKB-SubCell"/>
</dbReference>
<dbReference type="NCBIfam" id="TIGR00905">
    <property type="entry name" value="2A0302"/>
    <property type="match status" value="1"/>
</dbReference>
<dbReference type="AlphaFoldDB" id="A0A0E3K1L4"/>
<evidence type="ECO:0000256" key="6">
    <source>
        <dbReference type="ARBA" id="ARBA00022970"/>
    </source>
</evidence>
<dbReference type="PANTHER" id="PTHR42770:SF4">
    <property type="entry name" value="ARGININE_ORNITHINE ANTIPORTER-RELATED"/>
    <property type="match status" value="1"/>
</dbReference>
<keyword evidence="7 10" id="KW-1133">Transmembrane helix</keyword>
<feature type="transmembrane region" description="Helical" evidence="10">
    <location>
        <begin position="7"/>
        <end position="26"/>
    </location>
</feature>
<dbReference type="Proteomes" id="UP000033115">
    <property type="component" value="Chromosome"/>
</dbReference>
<dbReference type="GO" id="GO:0043858">
    <property type="term" value="F:arginine:ornithine antiporter activity"/>
    <property type="evidence" value="ECO:0007669"/>
    <property type="project" value="UniProtKB-UniRule"/>
</dbReference>
<sequence length="472" mass="50092">MENENKLGLFSLIALVIGSMIGGGAFSLPADMSKGASAGAIIIGWIITGVGMIALALVYQNLANRKPDLNGGVYSYAKAGFGEYMGFNSAWGYWLSALIGNVSYLVMLFGAIGYFVPAFGKGNNILSIVCASILVWSVQGLISKGIQGAALINIVTTIGKLVPIFLFLIVIIISFKVNIFALDFWGKTNPSLGSIMQQVKSTMLVTTWVFIGIEGAVVLSGRAKNRSDVGKATVMGLVGTLVIYVLISVLSLGVMNQASLSKLDTPSMAYVLEAIVGKWGAAIINLGLVISLLGAILGWSLLAAEIPFVAAKDGVFPKIFSKQNKNAAPMNSLTLTNIVVQVSLILTLFSNGTYQMLYSIASAAILIPYLFSGLYGWKLSASGETYKENSNGRTKDIVIAVISSIYATWLVYAAGTQSIMIIIVYAVGIPFFIKAKKEEGKNPFSSYEKILAAVILVAGIIALYMVLTGKLS</sequence>
<feature type="transmembrane region" description="Helical" evidence="10">
    <location>
        <begin position="279"/>
        <end position="311"/>
    </location>
</feature>
<reference evidence="11 12" key="1">
    <citation type="journal article" date="2015" name="J. Biotechnol.">
        <title>Complete genome sequence of a malodorant-producing acetogen, Clostridium scatologenes ATCC 25775(T).</title>
        <authorList>
            <person name="Zhu Z."/>
            <person name="Guo T."/>
            <person name="Zheng H."/>
            <person name="Song T."/>
            <person name="Ouyang P."/>
            <person name="Xie J."/>
        </authorList>
    </citation>
    <scope>NUCLEOTIDE SEQUENCE [LARGE SCALE GENOMIC DNA]</scope>
    <source>
        <strain evidence="11 12">ATCC 25775</strain>
    </source>
</reference>
<accession>A0A0E3K1L4</accession>
<dbReference type="Pfam" id="PF13520">
    <property type="entry name" value="AA_permease_2"/>
    <property type="match status" value="1"/>
</dbReference>
<dbReference type="GO" id="GO:0006527">
    <property type="term" value="P:L-arginine catabolic process"/>
    <property type="evidence" value="ECO:0007669"/>
    <property type="project" value="UniProtKB-UniRule"/>
</dbReference>
<feature type="transmembrane region" description="Helical" evidence="10">
    <location>
        <begin position="233"/>
        <end position="259"/>
    </location>
</feature>
<dbReference type="GO" id="GO:1903826">
    <property type="term" value="P:L-arginine transmembrane transport"/>
    <property type="evidence" value="ECO:0007669"/>
    <property type="project" value="InterPro"/>
</dbReference>
<dbReference type="InterPro" id="IPR004754">
    <property type="entry name" value="Amino_acid_antiprt"/>
</dbReference>
<keyword evidence="4" id="KW-1003">Cell membrane</keyword>
<feature type="transmembrane region" description="Helical" evidence="10">
    <location>
        <begin position="162"/>
        <end position="182"/>
    </location>
</feature>
<evidence type="ECO:0000256" key="2">
    <source>
        <dbReference type="ARBA" id="ARBA00008220"/>
    </source>
</evidence>
<keyword evidence="6" id="KW-0029">Amino-acid transport</keyword>
<proteinExistence type="inferred from homology"/>
<evidence type="ECO:0000256" key="1">
    <source>
        <dbReference type="ARBA" id="ARBA00004651"/>
    </source>
</evidence>
<dbReference type="InterPro" id="IPR022461">
    <property type="entry name" value="Arg/Orn_antiprt_ArcD"/>
</dbReference>
<dbReference type="HOGENOM" id="CLU_007946_1_2_9"/>
<feature type="transmembrane region" description="Helical" evidence="10">
    <location>
        <begin position="93"/>
        <end position="116"/>
    </location>
</feature>
<evidence type="ECO:0000256" key="8">
    <source>
        <dbReference type="ARBA" id="ARBA00023136"/>
    </source>
</evidence>
<dbReference type="PANTHER" id="PTHR42770">
    <property type="entry name" value="AMINO ACID TRANSPORTER-RELATED"/>
    <property type="match status" value="1"/>
</dbReference>
<dbReference type="InterPro" id="IPR002293">
    <property type="entry name" value="AA/rel_permease1"/>
</dbReference>
<dbReference type="Gene3D" id="1.20.1740.10">
    <property type="entry name" value="Amino acid/polyamine transporter I"/>
    <property type="match status" value="1"/>
</dbReference>
<dbReference type="InterPro" id="IPR050367">
    <property type="entry name" value="APC_superfamily"/>
</dbReference>
<evidence type="ECO:0000256" key="4">
    <source>
        <dbReference type="ARBA" id="ARBA00022475"/>
    </source>
</evidence>
<organism evidence="11 12">
    <name type="scientific">Clostridium scatologenes</name>
    <dbReference type="NCBI Taxonomy" id="1548"/>
    <lineage>
        <taxon>Bacteria</taxon>
        <taxon>Bacillati</taxon>
        <taxon>Bacillota</taxon>
        <taxon>Clostridia</taxon>
        <taxon>Eubacteriales</taxon>
        <taxon>Clostridiaceae</taxon>
        <taxon>Clostridium</taxon>
    </lineage>
</organism>
<dbReference type="STRING" id="1548.CSCA_2989"/>
<feature type="transmembrane region" description="Helical" evidence="10">
    <location>
        <begin position="447"/>
        <end position="467"/>
    </location>
</feature>
<feature type="transmembrane region" description="Helical" evidence="10">
    <location>
        <begin position="397"/>
        <end position="413"/>
    </location>
</feature>
<comment type="similarity">
    <text evidence="2">Belongs to the amino acid-polyamine-organocation (APC) superfamily. Basic amino acid/polyamine antiporter (APA) (TC 2.A.3.2) family.</text>
</comment>
<evidence type="ECO:0000313" key="12">
    <source>
        <dbReference type="Proteomes" id="UP000033115"/>
    </source>
</evidence>
<dbReference type="PIRSF" id="PIRSF006060">
    <property type="entry name" value="AA_transporter"/>
    <property type="match status" value="1"/>
</dbReference>
<feature type="transmembrane region" description="Helical" evidence="10">
    <location>
        <begin position="38"/>
        <end position="59"/>
    </location>
</feature>
<evidence type="ECO:0000313" key="11">
    <source>
        <dbReference type="EMBL" id="AKA70114.1"/>
    </source>
</evidence>
<dbReference type="NCBIfam" id="TIGR03810">
    <property type="entry name" value="arg_ornith_anti"/>
    <property type="match status" value="1"/>
</dbReference>
<name>A0A0E3K1L4_CLOSL</name>
<gene>
    <name evidence="11" type="ORF">CSCA_2989</name>
</gene>
<comment type="subcellular location">
    <subcellularLocation>
        <location evidence="1">Cell membrane</location>
        <topology evidence="1">Multi-pass membrane protein</topology>
    </subcellularLocation>
</comment>
<evidence type="ECO:0000256" key="7">
    <source>
        <dbReference type="ARBA" id="ARBA00022989"/>
    </source>
</evidence>
<feature type="transmembrane region" description="Helical" evidence="10">
    <location>
        <begin position="202"/>
        <end position="221"/>
    </location>
</feature>
<dbReference type="KEGG" id="csq:CSCA_2989"/>